<evidence type="ECO:0000256" key="12">
    <source>
        <dbReference type="ARBA" id="ARBA00022989"/>
    </source>
</evidence>
<keyword evidence="7" id="KW-0597">Phosphoprotein</keyword>
<comment type="subcellular location">
    <subcellularLocation>
        <location evidence="3">Cytoplasm</location>
    </subcellularLocation>
    <subcellularLocation>
        <location evidence="2">Membrane</location>
        <topology evidence="2">Multi-pass membrane protein</topology>
    </subcellularLocation>
</comment>
<evidence type="ECO:0000313" key="21">
    <source>
        <dbReference type="Proteomes" id="UP000006281"/>
    </source>
</evidence>
<dbReference type="InterPro" id="IPR013217">
    <property type="entry name" value="Methyltransf_12"/>
</dbReference>
<dbReference type="Pfam" id="PF16197">
    <property type="entry name" value="KAsynt_C_assoc"/>
    <property type="match status" value="3"/>
</dbReference>
<dbReference type="EMBL" id="HE804045">
    <property type="protein sequence ID" value="CCH31896.1"/>
    <property type="molecule type" value="Genomic_DNA"/>
</dbReference>
<dbReference type="GO" id="GO:0006633">
    <property type="term" value="P:fatty acid biosynthetic process"/>
    <property type="evidence" value="ECO:0007669"/>
    <property type="project" value="InterPro"/>
</dbReference>
<dbReference type="Pfam" id="PF00561">
    <property type="entry name" value="Abhydrolase_1"/>
    <property type="match status" value="1"/>
</dbReference>
<dbReference type="InterPro" id="IPR049551">
    <property type="entry name" value="PKS_DH_C"/>
</dbReference>
<feature type="domain" description="PKS/mFAS DH" evidence="19">
    <location>
        <begin position="2434"/>
        <end position="2697"/>
    </location>
</feature>
<dbReference type="Pfam" id="PF00378">
    <property type="entry name" value="ECH_1"/>
    <property type="match status" value="1"/>
</dbReference>
<dbReference type="InterPro" id="IPR015424">
    <property type="entry name" value="PyrdxlP-dep_Trfase"/>
</dbReference>
<accession>K0K0L1</accession>
<dbReference type="InterPro" id="IPR054514">
    <property type="entry name" value="RhiE-like_linker"/>
</dbReference>
<dbReference type="GO" id="GO:0031177">
    <property type="term" value="F:phosphopantetheine binding"/>
    <property type="evidence" value="ECO:0007669"/>
    <property type="project" value="InterPro"/>
</dbReference>
<dbReference type="InterPro" id="IPR015421">
    <property type="entry name" value="PyrdxlP-dep_Trfase_major"/>
</dbReference>
<dbReference type="GO" id="GO:0005737">
    <property type="term" value="C:cytoplasm"/>
    <property type="evidence" value="ECO:0007669"/>
    <property type="project" value="UniProtKB-SubCell"/>
</dbReference>
<evidence type="ECO:0000256" key="3">
    <source>
        <dbReference type="ARBA" id="ARBA00004496"/>
    </source>
</evidence>
<dbReference type="STRING" id="1179773.BN6_46170"/>
<dbReference type="PANTHER" id="PTHR43775">
    <property type="entry name" value="FATTY ACID SYNTHASE"/>
    <property type="match status" value="1"/>
</dbReference>
<dbReference type="Gene3D" id="3.30.70.3290">
    <property type="match status" value="1"/>
</dbReference>
<keyword evidence="12" id="KW-0472">Membrane</keyword>
<evidence type="ECO:0000256" key="11">
    <source>
        <dbReference type="ARBA" id="ARBA00022898"/>
    </source>
</evidence>
<dbReference type="Proteomes" id="UP000006281">
    <property type="component" value="Chromosome"/>
</dbReference>
<feature type="domain" description="Carrier" evidence="17">
    <location>
        <begin position="1754"/>
        <end position="1831"/>
    </location>
</feature>
<evidence type="ECO:0000259" key="17">
    <source>
        <dbReference type="PROSITE" id="PS50075"/>
    </source>
</evidence>
<dbReference type="InterPro" id="IPR016039">
    <property type="entry name" value="Thiolase-like"/>
</dbReference>
<dbReference type="InterPro" id="IPR014030">
    <property type="entry name" value="Ketoacyl_synth_N"/>
</dbReference>
<dbReference type="GO" id="GO:0004312">
    <property type="term" value="F:fatty acid synthase activity"/>
    <property type="evidence" value="ECO:0007669"/>
    <property type="project" value="TreeGrafter"/>
</dbReference>
<dbReference type="Pfam" id="PF00109">
    <property type="entry name" value="ketoacyl-synt"/>
    <property type="match status" value="4"/>
</dbReference>
<keyword evidence="11" id="KW-0663">Pyridoxal phosphate</keyword>
<dbReference type="InterPro" id="IPR001597">
    <property type="entry name" value="ArAA_b-elim_lyase/Thr_aldolase"/>
</dbReference>
<dbReference type="SMART" id="SM00822">
    <property type="entry name" value="PKS_KR"/>
    <property type="match status" value="3"/>
</dbReference>
<keyword evidence="9" id="KW-0812">Transmembrane</keyword>
<dbReference type="eggNOG" id="COG1020">
    <property type="taxonomic scope" value="Bacteria"/>
</dbReference>
<dbReference type="Pfam" id="PF09924">
    <property type="entry name" value="LPG_synthase_C"/>
    <property type="match status" value="1"/>
</dbReference>
<dbReference type="Pfam" id="PF08242">
    <property type="entry name" value="Methyltransf_12"/>
    <property type="match status" value="1"/>
</dbReference>
<dbReference type="Gene3D" id="3.90.226.10">
    <property type="entry name" value="2-enoyl-CoA Hydratase, Chain A, domain 1"/>
    <property type="match status" value="1"/>
</dbReference>
<feature type="domain" description="Carrier" evidence="17">
    <location>
        <begin position="3438"/>
        <end position="3511"/>
    </location>
</feature>
<dbReference type="Pfam" id="PF00550">
    <property type="entry name" value="PP-binding"/>
    <property type="match status" value="5"/>
</dbReference>
<dbReference type="InterPro" id="IPR049552">
    <property type="entry name" value="PKS_DH_N"/>
</dbReference>
<feature type="region of interest" description="Disordered" evidence="16">
    <location>
        <begin position="5966"/>
        <end position="6018"/>
    </location>
</feature>
<dbReference type="FunFam" id="3.40.47.10:FF:000019">
    <property type="entry name" value="Polyketide synthase type I"/>
    <property type="match status" value="3"/>
</dbReference>
<dbReference type="eggNOG" id="COG2021">
    <property type="taxonomic scope" value="Bacteria"/>
</dbReference>
<dbReference type="eggNOG" id="COG2898">
    <property type="taxonomic scope" value="Bacteria"/>
</dbReference>
<dbReference type="InterPro" id="IPR029058">
    <property type="entry name" value="AB_hydrolase_fold"/>
</dbReference>
<dbReference type="InterPro" id="IPR057326">
    <property type="entry name" value="KR_dom"/>
</dbReference>
<proteinExistence type="predicted"/>
<evidence type="ECO:0000256" key="1">
    <source>
        <dbReference type="ARBA" id="ARBA00001933"/>
    </source>
</evidence>
<dbReference type="CDD" id="cd06558">
    <property type="entry name" value="crotonase-like"/>
    <property type="match status" value="1"/>
</dbReference>
<dbReference type="Pfam" id="PF21089">
    <property type="entry name" value="PKS_DH_N"/>
    <property type="match status" value="1"/>
</dbReference>
<reference evidence="20 21" key="1">
    <citation type="journal article" date="2012" name="BMC Genomics">
        <title>Complete genome sequence of Saccharothrix espanaensis DSM 44229T and comparison to the other completely sequenced Pseudonocardiaceae.</title>
        <authorList>
            <person name="Strobel T."/>
            <person name="Al-Dilaimi A."/>
            <person name="Blom J."/>
            <person name="Gessner A."/>
            <person name="Kalinowski J."/>
            <person name="Luzhetska M."/>
            <person name="Puhler A."/>
            <person name="Szczepanowski R."/>
            <person name="Bechthold A."/>
            <person name="Ruckert C."/>
        </authorList>
    </citation>
    <scope>NUCLEOTIDE SEQUENCE [LARGE SCALE GENOMIC DNA]</scope>
    <source>
        <strain evidence="21">ATCC 51144 / DSM 44229 / JCM 9112 / NBRC 15066 / NRRL 15764</strain>
    </source>
</reference>
<dbReference type="GO" id="GO:0005886">
    <property type="term" value="C:plasma membrane"/>
    <property type="evidence" value="ECO:0007669"/>
    <property type="project" value="TreeGrafter"/>
</dbReference>
<dbReference type="InterPro" id="IPR049900">
    <property type="entry name" value="PKS_mFAS_DH"/>
</dbReference>
<dbReference type="KEGG" id="sesp:BN6_46170"/>
<dbReference type="eggNOG" id="COG3033">
    <property type="taxonomic scope" value="Bacteria"/>
</dbReference>
<evidence type="ECO:0000256" key="16">
    <source>
        <dbReference type="SAM" id="MobiDB-lite"/>
    </source>
</evidence>
<dbReference type="CDD" id="cd00833">
    <property type="entry name" value="PKS"/>
    <property type="match status" value="4"/>
</dbReference>
<dbReference type="SMART" id="SM00826">
    <property type="entry name" value="PKS_DH"/>
    <property type="match status" value="3"/>
</dbReference>
<comment type="cofactor">
    <cofactor evidence="1">
        <name>pyridoxal 5'-phosphate</name>
        <dbReference type="ChEBI" id="CHEBI:597326"/>
    </cofactor>
</comment>
<feature type="domain" description="Carrier" evidence="17">
    <location>
        <begin position="5436"/>
        <end position="5513"/>
    </location>
</feature>
<dbReference type="PROSITE" id="PS50075">
    <property type="entry name" value="CARRIER"/>
    <property type="match status" value="5"/>
</dbReference>
<evidence type="ECO:0000256" key="4">
    <source>
        <dbReference type="ARBA" id="ARBA00004792"/>
    </source>
</evidence>
<dbReference type="PROSITE" id="PS52004">
    <property type="entry name" value="KS3_2"/>
    <property type="match status" value="4"/>
</dbReference>
<dbReference type="Gene3D" id="3.40.640.10">
    <property type="entry name" value="Type I PLP-dependent aspartate aminotransferase-like (Major domain)"/>
    <property type="match status" value="1"/>
</dbReference>
<gene>
    <name evidence="20" type="primary">pks8-2</name>
    <name evidence="20" type="ordered locus">BN6_46170</name>
</gene>
<keyword evidence="13" id="KW-0511">Multifunctional enzyme</keyword>
<dbReference type="InterPro" id="IPR036736">
    <property type="entry name" value="ACP-like_sf"/>
</dbReference>
<dbReference type="GO" id="GO:0016829">
    <property type="term" value="F:lyase activity"/>
    <property type="evidence" value="ECO:0007669"/>
    <property type="project" value="InterPro"/>
</dbReference>
<sequence>MTDHPADRKEDAMAGFECRMVLTHGDFVMENHRLHGVSVMPGVVFFDLVYRAAVAAGWDRSRLCVRDTVLAEAIVTTEGYDREILLTVGDEGAAGRPFTVRSRWLRAGEPVSGWHDNAHGLVCLTDEPLPAPLDPAAVRATATGRDDVATLYRRAVREGIEHGAPMKCRGALHLGGGRLLAELTREVSDPAHEFHLHPASLDATTLAGFGQLAMPTDDPFVPMFVRELRAPEPLPETCLVHVAAPERLAPSGDVVTTDYTVHDVDGRFLASFTGLTCKRIREPGLVHRLLDEVARPAGDLAGQLRALVADVLGRPVDQVATGTGFYDLGLDSVALLGLTGRLEDLVGEQLYPTLLFEHSTIDALAAHLSANHVIKPSDGSTLSFVDEWVPVAGEGAHHGDVAVVADAPVPGLGSAVATAAGLRDLPEIPGAVVVVSDDPAAALWSAASALVDAGPRDLLVVTAAPLTPERAGTGALARTVSAEVPGLRCRFVHVDRPEDIARAARAELACDVEPEVRYRAGTRHVRRWREVTLDHAARPLRDEGVYLITGGSGGLARLLAEDLTRRHRARIGLLSRTAPDPGLVEALERAGGQVHVVTADVTDADQVRRAVDAVRARFGRIDGVFHCAGIRRDGLFFRGTPADLAAVAAPKVDGLRHLDAATAQDGLDFLAVFSSASASIANLGQAAYAYANACTEHVERAGRTVVIGWPLWADGGMAVTDDVVRRSRETTGRIPLPAREGLAVLHGVLAAPHRSLVVLHGEPDRIRTLLPAATGPAPTPVEPTPVPVAEPVLVAAQVAVRENVAVTGDEDAIAVIGVAGRYPGARDVDEFWRNLAAGRDCVTEVPADRWDHDALFDPAKGVPGRTYGKWGGFLDGVDLFAPEFFGISRRDAERMDPQERLFLTTCLRTLENAGHPPESLAGEVVGVYAGVMWNHYQLVQGAEDGVAPHAMHCSIANRVSHTFDLTGPSLAVDTACSSSLTAVHLAVESIRRGECTMALAGGVNVTVHPQKYLQLAQGQWLSVDGRCRAFGRDGTGYVPGEGVGAVLLKRLDRALADGDHVHGVIRATALNHTGRTAGATVPSPGSQAALIRRALDTAGWDPSSVGYVEAHGTGTSLGDPIEVEGLRQAFAGTPLPAGSCAIGSVKSSVGHLEGAAGVAGLTKVLLQLRHRALAPSLHAEETNPHIDFAATPFRVQRALEPWQGPVLRAGVSAFGAGGTNAHVLVEEFVPEPPPTTAGPALVVLSARNAEELRAYATVLAGGLPSGSAVEAVAALLGVGASEVDGSASLGDLGLDVSDVVELVGAGALAGITGDVPVSALPVDGPIADIAYTTQVGRTAMPVRLAVVASGSAALRVALEKFGRGEESPDVVLDGSTAAGDPVALFRAGRLLDVARHWVGGGAVPWAECHRGEPRRRVPLPGYPLVEERCWIGAWAASKSPRLVAPVPEVPVVGVPVVELPVVELPDAEVAVEPTADDGPELEFRVLEHGIALVVMRSPMFTPGLLDGLKAVFGEIEQRDDVRAVVVTGSGTVFSMGGTPEALRTLAEGAGTFTDASFIYDGMLKCTRPVVVAASGHASGGGLAFACYGDVVVLSEESVYSANFAKYGFTPGMGATYVLEQRFGAALAKEMLLTGRSLTGGELLRRGVNVTVLPRAEVLPTALDLARSMADRPAAVIRVLKDELAGRVLRDLPEIIASEVRMHRQVLGEDSAAMVREHFAKVDGFRATGDHEPAVETPEVDGSGVDGSGVDESGVDESGVGSAIREILGALLYLEPDEIGASRSFSDLGLDSIGAVELVRDLNRRFGTELDSVAVYDHPTLPDLVGAVLTAAGEKAALRAQATAPLPVAPQPRVEPPVSADPPRRPAPSALTLTVPAVHATLPAERSGPPDLLISLTPREDSPPRASARTPAVPKPAVPTLAVAVPAVAVPDAVASGSGEAVPIAVIGMAGRFPDAPDLDAFWRNLVAGVSSIREVPRSRWDLSSLYDPDPSRTDTTRSRWAALLDDVDAFDAGLFRVSPLEAEAMDPQQRLFLEQAWAALEDAGHAGRPLRCGVFVGCAAGDYSRLLDAAGVGTTSEAFLGTASSILPARIAYLLDLTGPTMAIDTACSSSLTAVHLACESIRSGDCDTALAGGVAVMCTPRMQVWTSQTGMLSPAGRCLPFDESADGIVLGEGVGAVLLKRLDRALADGDHVHGVILASGVNGDGRTNGITAPSATSQAALLREVHARAGAAVSYVEAHGTGTHLGDPIEVKALRQVVAPDCALGSVKANIGHTTMSAGIAGVLKVLLSLRHRQLPPTPGVRDPIPGLPVVRELTPWSGEHLAAGVSSFGFSGTNCHVVVGEAPTRPDCDVRGPAVVPVSARTAEALRARLDRLAAHLKTSGVALHDVATTLALGRAHLTARVAFVADDIADLVRQLEHGTPRDISRDTSANHDLARRWAAGEDVDWEPVSRGRRVPLPAYPFARDRFWVGDVRVDPGDPVVADHVVDGVPTLPGALFLRLATGAAPSVAAVTWLKPVRVTGPVVLGLATAGRVELTSGDQVHAVADPRPAPAAEPPLDLAAVEARCPRHVPGDALYAAFDRVGLRYGPTFRVLSGVAVGDGEALATLHARAGDDVQVLDGAMQAIAALLTEEPRPLLPFAIDSAHVDRDLPAAARVHVTRRSAHRFDVVLTDLAGVVRARLDGVALRPAAERTGLLHVPAWRPAATPPVRPTGRVAVVHTAADAALAGALRPDLSVPLGELPEGRFDSVFVLARPDDPTSPAEDDRSVLHAFRLVRHLVETGAGRGPLALTFVVAGTQAVDGEPVHPHAAGLVGLANAIAAEYPEWSVTCVDVGEGDPAGYADAVRREHGEDRLVALRGDRRLVRVLEPAPEPIGSPLREGGVYVLLGGAGGIGVEVTRHLVQTRNARVAWLGRSVEDTRIGALAAEFGDNVRYFTADAGDARAVRGAVEEVRRVFGPVNGAFHSAITLRDRSLATMTEDDLLAVLRPKTAGLAAFAAALRDEPLDFLAVFSSAMAFVPAPGQGNYAAATAFEDSYALALHHAGVPVKLVNWGFWGTVGIVARADYIARFAALGIESIEPAEGVTALEHVLAGDHPQVAVLKGTPDGLALLGVRSPQTEPQPEDDLARSRAAFAALDGLARDLLRAADVPAGDTPLHRAVAAAATAPVAGLSAADVLALHPDLTPHVELLNRCTEGLPGVLDGRTPPTEVLFPGGSTDLVGAVYQGQRAADFYHRLMADELARAVGRTDAPRVLEIGAGTGAGTAFALPAAGGAHYDYTDVSTAFLRSGEEEFGARFPNAAFRVFDVEADPVAQGFTPGTYDVVLATNVLHATRDVVQVLRHARALLRPGGVLLVNEVTRTSDFLTATFGLLPGWWRFADAHRRLPHSPLLSPAGWRSALGEAGLSMRVLGMPGCADDEQEQCVLVATAGAPPSGAAVRDYVRRVFAEVLKFRPADLDDTLTFENFGVDSLVSQRIVRRFEADLGDLPATLLFEHLTIGHLAAHLATEHAAALAAVLTPAPATVAAPPATPVPAVTRVVTHETVAREAVARDDGKRDDGERIAVVGLAGRYPGARDLDEFWGNLVAGVASITEVPADRWDWREHFDPQKGKPQHTYGRWGGFLADVDRFDPAFFGILPKDAAAMDPQERLFLETSWLLLEGTGYLGAEKVRDTGVFVGTMYGSYGRIAAATGWPRGRFTDGHSAYWSIANRVSYALDLTGPSFAVDSACSSSLTAVHLACESIRRGECEMAIAGGVNLVLHPAHLIALSSMTMLARDGACKVFDERADGFVPGEGVGAVLLKPLAAALRDGDRIRAVIEGGAVNAGGKTAGYTVPNPAAQAELVVRALAAAGAEPGSVGYVEAHGTGTALGDPIEITGLAKALGDDGRCAVGSVKANIGHLEGAAGIAGLTKVVLQLEHGTIAPCAALDTVNPRIDLPAGFSLPTAATPWPAPRRAGVSSFGAGGANAHLVLSGHETPERPGVDDTGRHAVLLSARTPAELDALASAVADHVERHAPGLASLAWTTQVGRAELAHRLAVVVSDPAELPARLRAGDVRRGTAGDDFPGRDLVTADAVADLVTANDIDRLAELWTHGVAVDWRRTWPVRPDRVPLPPYPFTRQRLWLPEPDDRPWLTAHRVAGRRVLPGAAALEPVCAELGTSFTLHDVRWPEPLHVDSRPEPRADLADGTFTVTSGPITVAAGRHTAARPLTEVLDLTGLRARCATEVEPADLYAGLRAGGLDHGERMRVLREVRVGDGEVLVRIEADHRILVLDGAFQALAALPGPARTQLPVGFAALTCAGPLPTRTLVHAVETAAPTGERRFDLRIADEGGRVLLAVDGLRVVAVADDDPCTYLRPEWVPEALSANGSDSPAVIVLRPSVDAEGLVDEIGQSLHAVLRAASAALSQDPAGLLRIVVVCPDARPAYAAVAAALRTLALEHSGFSGLVVHGGEPHPDELRHVTGAPEARVDEVRYVDGVRQVRRMVGFRPAARPQPRSGGVYLVVGGTGAIGGHVAEHLRATRAPKAVVVAGRSVADVAVAQDVRRLVAEVKARYGRIDGVVHAAGVHDDARALSKSADQVDAVLAPKVRGVRNLVAALGDEPLEFFALFSSVAARTGNLGQVDYAYANAYLDEFAAATPGLVSVCWPLWADGGMAVDDQTRRLFARRWGSEPLGTADALRAFDRLVSGPDPVVAVVRPAAEPVGERPAVVAARPAPVDLDAGLRALAAGFLLVEPEEIEPDIALLDLGFDSISLTGLINEVNERFGLDLLPTVLYECPTLADFAEYLRGLDGFDASVPDDLPVTAVEPDVTAAGPDVTAVGPEAPVSAAGPEDDVIAVIGMAGVLPGSPDLDAFWQHLVAGDDLVRPVPEDRVDLRRDPAVASVSAGFLDDVRSFDARRFGISPREAALMDPQQRLFLHTAWQAVADAGYHPERLAGTETGLFVGVSACDYDDLLHAHGVPVEAHTASGLADCILANRVSYLLDLRGPSEAIDTACSSSLVAVHHAVRALRSGECDVALAGGVNVLLSPGLFVAFQSSGMLSEDGRCRTFDDAAAGYGRGEGCGVVVLKPLRAALADGDQVIAVIRGSAVNHAGRGPSLTAPNPEAQARVIARAYETAGVDPARVSYVEAHGTGTRLGDPIEVEGLKKAFAGVDARIGLGAVKTNIGHLEAAAGIAGLLKVLLALRHGELPPTLHQDKPNPYVRLDGTPFRVVAQRTPWTGDRVAGVSSFGFGGTNAHVVVESVTEPASPSAVGPWPLVLSADSAEALAEYRSRVARFLAHDRDLGRLCHTLATGREALGHRFAAVVADRAEAVAVLTGSAEPRLDDETSTWLGGADVDWSARWEARPRLISAPVPPFAATPFWFDQIVRPERKLVLRDPAALRPNGSAPALSPPVANGSAPAVVLPNLVDFEPEGPAPVVVPVVAAEPEKPFVDGQVARVIRESVAAVLGTAVDEIAADTAFSDLGLDSIFRMELARSLMAAFDVELTAAQLYEHDTVDALAALIEGAASQPPPLPAAPEPASVPEVVAAPEVVPGPSVAEIVEEALERPLDRGLSFADNGLTSFDMLRAVGALENRYGALPKTLLFDRPTMAELTEFLAGRAARAGQPSQRGDRSIESPAVVDGEPVIYLKRNLPGLGRLRDLVSDLDRRYAKEGGLAGRDIAPYAFLDTAREGYVNFSVRGDDLFAWSFVGAMDHFHDLVADWMAWARRTGLRPNFLSLAHLTEVAGEPVTATPFGAVQRLDDLSTFTTSGGRMSRLRYLLGRFERAGAVRTEEYRVGDDPATDGRIVALMDSWGDHKQMVNPYVGVVREEIRTGRLDPRHRMFLTSVDGELVNAIIVTRIPSEQGYLLDLEFYPDSMPAGGLEHAIVEIIATTAAEGCTSFSFGASFGVAISESPNADPEVSEAIEELHSVGVFGSGNFQFKNKFRTTNTPIYLCSPATGDRTSVTDVILMIANPELTATKPERATDTTPVELTATTRSRPAHASNGSTAAAPAATAPARPSPPAPVRTAPVATGGDVATEAGRAAVLAAHGHNALTVPTGLVPVDLVTDSWAERAEDFVAERARQLAKLPTPELTSHDWLPFTDVLPTRSGRSAEAMLCRGFPGPRGNVPHAQAFPTWLLSLTDVGFEPKAVGDGRRLDPDAIAAAIDDRTSFVVVETSTNAGGGQPIGLAELREVRRITRERGVPLVLDATRIVENGVFLAPDDPWSAVRDLLSLADTATFSLSKDFGVAAGGLIATNDPELAARLHEDVRRRGWDVDLTARNQIAAAVADRDWVGTAVRRRMAAVEALGAGLREAGIPLVEPVGGHCVLVDVAAMPAFAAQEHAVMSSLAWLYQGAGVRGAPHLAAGAGAVRLAVPVGFGPGDVAPVVDRIARLRTDSVPELVTGGLRTPGDAARAVYQPVARVPEDVRHALRDERKPGDDNEAVLREHCPAVRRSVVSVAGTEVEVFTAGAGEPVLLMHPFNIGAGVFAHQFAGLSRTNLVVSVHHPGVGATAAAPDITLSGLAALEREALRELGIDGPVHVVGASFGGLVALTYALDFPAGTATLSLLGSSYKIGNRVGEINRLAVVAAEDLDRTIEGGGSSRLKRERAAVEELLLRCESMSPQIGLRYLDVFAARPDLLSRLDEVSVPTLVMQGRHDTVIPLKTAHLLHGAIPGARYAEISDAGHFPYVTSPSRCNRVLAAFVAEHSVSEVRA</sequence>
<dbReference type="Pfam" id="PF22336">
    <property type="entry name" value="RhiE-like_linker"/>
    <property type="match status" value="2"/>
</dbReference>
<dbReference type="InterPro" id="IPR020806">
    <property type="entry name" value="PKS_PP-bd"/>
</dbReference>
<comment type="catalytic activity">
    <reaction evidence="14">
        <text>a (3S)-3-hydroxyacyl-CoA + NAD(+) = a 3-oxoacyl-CoA + NADH + H(+)</text>
        <dbReference type="Rhea" id="RHEA:22432"/>
        <dbReference type="ChEBI" id="CHEBI:15378"/>
        <dbReference type="ChEBI" id="CHEBI:57318"/>
        <dbReference type="ChEBI" id="CHEBI:57540"/>
        <dbReference type="ChEBI" id="CHEBI:57945"/>
        <dbReference type="ChEBI" id="CHEBI:90726"/>
        <dbReference type="EC" id="1.1.1.35"/>
    </reaction>
</comment>
<evidence type="ECO:0000256" key="13">
    <source>
        <dbReference type="ARBA" id="ARBA00023268"/>
    </source>
</evidence>
<feature type="domain" description="Carrier" evidence="17">
    <location>
        <begin position="295"/>
        <end position="372"/>
    </location>
</feature>
<keyword evidence="5" id="KW-0596">Phosphopantetheine</keyword>
<dbReference type="InterPro" id="IPR036291">
    <property type="entry name" value="NAD(P)-bd_dom_sf"/>
</dbReference>
<dbReference type="SUPFAM" id="SSF51735">
    <property type="entry name" value="NAD(P)-binding Rossmann-fold domains"/>
    <property type="match status" value="5"/>
</dbReference>
<dbReference type="SUPFAM" id="SSF52096">
    <property type="entry name" value="ClpP/crotonase"/>
    <property type="match status" value="1"/>
</dbReference>
<dbReference type="PROSITE" id="PS52019">
    <property type="entry name" value="PKS_MFAS_DH"/>
    <property type="match status" value="3"/>
</dbReference>
<feature type="region of interest" description="C-terminal hotdog fold" evidence="15">
    <location>
        <begin position="143"/>
        <end position="286"/>
    </location>
</feature>
<dbReference type="GO" id="GO:0006520">
    <property type="term" value="P:amino acid metabolic process"/>
    <property type="evidence" value="ECO:0007669"/>
    <property type="project" value="InterPro"/>
</dbReference>
<evidence type="ECO:0000256" key="9">
    <source>
        <dbReference type="ARBA" id="ARBA00022692"/>
    </source>
</evidence>
<dbReference type="InterPro" id="IPR009081">
    <property type="entry name" value="PP-bd_ACP"/>
</dbReference>
<dbReference type="Pfam" id="PF14765">
    <property type="entry name" value="PS-DH"/>
    <property type="match status" value="3"/>
</dbReference>
<dbReference type="InterPro" id="IPR001753">
    <property type="entry name" value="Enoyl-CoA_hydra/iso"/>
</dbReference>
<feature type="active site" description="Proton donor; for dehydratase activity" evidence="15">
    <location>
        <position position="4276"/>
    </location>
</feature>
<evidence type="ECO:0000256" key="2">
    <source>
        <dbReference type="ARBA" id="ARBA00004141"/>
    </source>
</evidence>
<feature type="region of interest" description="N-terminal hotdog fold" evidence="15">
    <location>
        <begin position="1"/>
        <end position="129"/>
    </location>
</feature>
<feature type="domain" description="Ketosynthase family 3 (KS3)" evidence="18">
    <location>
        <begin position="810"/>
        <end position="1227"/>
    </location>
</feature>
<feature type="compositionally biased region" description="Low complexity" evidence="16">
    <location>
        <begin position="5995"/>
        <end position="6006"/>
    </location>
</feature>
<dbReference type="InterPro" id="IPR018201">
    <property type="entry name" value="Ketoacyl_synth_AS"/>
</dbReference>
<evidence type="ECO:0000313" key="20">
    <source>
        <dbReference type="EMBL" id="CCH31896.1"/>
    </source>
</evidence>
<dbReference type="Gene3D" id="1.10.1240.100">
    <property type="match status" value="3"/>
</dbReference>
<evidence type="ECO:0000256" key="6">
    <source>
        <dbReference type="ARBA" id="ARBA00022490"/>
    </source>
</evidence>
<keyword evidence="12" id="KW-1133">Transmembrane helix</keyword>
<keyword evidence="21" id="KW-1185">Reference proteome</keyword>
<keyword evidence="10" id="KW-0677">Repeat</keyword>
<dbReference type="InterPro" id="IPR000073">
    <property type="entry name" value="AB_hydrolase_1"/>
</dbReference>
<dbReference type="SUPFAM" id="SSF47336">
    <property type="entry name" value="ACP-like"/>
    <property type="match status" value="6"/>
</dbReference>
<dbReference type="PATRIC" id="fig|1179773.3.peg.4626"/>
<dbReference type="InterPro" id="IPR020807">
    <property type="entry name" value="PKS_DH"/>
</dbReference>
<dbReference type="InterPro" id="IPR006162">
    <property type="entry name" value="Ppantetheine_attach_site"/>
</dbReference>
<dbReference type="InterPro" id="IPR013968">
    <property type="entry name" value="PKS_KR"/>
</dbReference>
<evidence type="ECO:0000256" key="15">
    <source>
        <dbReference type="PROSITE-ProRule" id="PRU01363"/>
    </source>
</evidence>
<dbReference type="GO" id="GO:0003857">
    <property type="term" value="F:(3S)-3-hydroxyacyl-CoA dehydrogenase (NAD+) activity"/>
    <property type="evidence" value="ECO:0007669"/>
    <property type="project" value="UniProtKB-EC"/>
</dbReference>
<dbReference type="InterPro" id="IPR014031">
    <property type="entry name" value="Ketoacyl_synth_C"/>
</dbReference>
<dbReference type="SUPFAM" id="SSF53383">
    <property type="entry name" value="PLP-dependent transferases"/>
    <property type="match status" value="1"/>
</dbReference>
<keyword evidence="6" id="KW-0963">Cytoplasm</keyword>
<feature type="domain" description="PKS/mFAS DH" evidence="19">
    <location>
        <begin position="1"/>
        <end position="286"/>
    </location>
</feature>
<dbReference type="CDD" id="cd02440">
    <property type="entry name" value="AdoMet_MTases"/>
    <property type="match status" value="1"/>
</dbReference>
<feature type="domain" description="Carrier" evidence="17">
    <location>
        <begin position="4717"/>
        <end position="4794"/>
    </location>
</feature>
<evidence type="ECO:0000259" key="18">
    <source>
        <dbReference type="PROSITE" id="PS52004"/>
    </source>
</evidence>
<comment type="caution">
    <text evidence="15">Lacks conserved residue(s) required for the propagation of feature annotation.</text>
</comment>
<dbReference type="Pfam" id="PF02801">
    <property type="entry name" value="Ketoacyl-synt_C"/>
    <property type="match status" value="4"/>
</dbReference>
<dbReference type="InterPro" id="IPR042104">
    <property type="entry name" value="PKS_dehydratase_sf"/>
</dbReference>
<dbReference type="Gene3D" id="3.90.1150.10">
    <property type="entry name" value="Aspartate Aminotransferase, domain 1"/>
    <property type="match status" value="1"/>
</dbReference>
<dbReference type="GO" id="GO:0004315">
    <property type="term" value="F:3-oxoacyl-[acyl-carrier-protein] synthase activity"/>
    <property type="evidence" value="ECO:0007669"/>
    <property type="project" value="InterPro"/>
</dbReference>
<feature type="compositionally biased region" description="Polar residues" evidence="16">
    <location>
        <begin position="5974"/>
        <end position="5986"/>
    </location>
</feature>
<dbReference type="Gene3D" id="3.40.50.150">
    <property type="entry name" value="Vaccinia Virus protein VP39"/>
    <property type="match status" value="1"/>
</dbReference>
<dbReference type="CDD" id="cd08953">
    <property type="entry name" value="KR_2_SDR_x"/>
    <property type="match status" value="3"/>
</dbReference>
<dbReference type="InterPro" id="IPR029063">
    <property type="entry name" value="SAM-dependent_MTases_sf"/>
</dbReference>
<feature type="domain" description="PKS/mFAS DH" evidence="19">
    <location>
        <begin position="4106"/>
        <end position="4355"/>
    </location>
</feature>
<evidence type="ECO:0000256" key="8">
    <source>
        <dbReference type="ARBA" id="ARBA00022679"/>
    </source>
</evidence>
<dbReference type="NCBIfam" id="NF005496">
    <property type="entry name" value="PRK07110.1"/>
    <property type="match status" value="1"/>
</dbReference>
<dbReference type="Pfam" id="PF01212">
    <property type="entry name" value="Beta_elim_lyase"/>
    <property type="match status" value="1"/>
</dbReference>
<dbReference type="SUPFAM" id="SSF53474">
    <property type="entry name" value="alpha/beta-Hydrolases"/>
    <property type="match status" value="1"/>
</dbReference>
<feature type="active site" description="Proton acceptor; for dehydratase activity" evidence="15">
    <location>
        <position position="4139"/>
    </location>
</feature>
<dbReference type="SUPFAM" id="SSF53335">
    <property type="entry name" value="S-adenosyl-L-methionine-dependent methyltransferases"/>
    <property type="match status" value="1"/>
</dbReference>
<dbReference type="InterPro" id="IPR032821">
    <property type="entry name" value="PKS_assoc"/>
</dbReference>
<feature type="domain" description="Ketosynthase family 3 (KS3)" evidence="18">
    <location>
        <begin position="3561"/>
        <end position="3976"/>
    </location>
</feature>
<feature type="region of interest" description="C-terminal hotdog fold" evidence="15">
    <location>
        <begin position="4226"/>
        <end position="4355"/>
    </location>
</feature>
<dbReference type="eggNOG" id="COG2226">
    <property type="taxonomic scope" value="Bacteria"/>
</dbReference>
<dbReference type="Gene3D" id="3.40.50.720">
    <property type="entry name" value="NAD(P)-binding Rossmann-like Domain"/>
    <property type="match status" value="3"/>
</dbReference>
<dbReference type="Gene3D" id="3.40.47.10">
    <property type="match status" value="4"/>
</dbReference>
<dbReference type="Gene3D" id="1.10.1200.10">
    <property type="entry name" value="ACP-like"/>
    <property type="match status" value="6"/>
</dbReference>
<dbReference type="eggNOG" id="COG0300">
    <property type="taxonomic scope" value="Bacteria"/>
</dbReference>
<feature type="region of interest" description="N-terminal hotdog fold" evidence="15">
    <location>
        <begin position="2434"/>
        <end position="2549"/>
    </location>
</feature>
<dbReference type="InterPro" id="IPR029045">
    <property type="entry name" value="ClpP/crotonase-like_dom_sf"/>
</dbReference>
<dbReference type="SMART" id="SM00825">
    <property type="entry name" value="PKS_KS"/>
    <property type="match status" value="4"/>
</dbReference>
<name>K0K0L1_SACES</name>
<dbReference type="InterPro" id="IPR020841">
    <property type="entry name" value="PKS_Beta-ketoAc_synthase_dom"/>
</dbReference>
<organism evidence="20 21">
    <name type="scientific">Saccharothrix espanaensis (strain ATCC 51144 / DSM 44229 / JCM 9112 / NBRC 15066 / NRRL 15764)</name>
    <dbReference type="NCBI Taxonomy" id="1179773"/>
    <lineage>
        <taxon>Bacteria</taxon>
        <taxon>Bacillati</taxon>
        <taxon>Actinomycetota</taxon>
        <taxon>Actinomycetes</taxon>
        <taxon>Pseudonocardiales</taxon>
        <taxon>Pseudonocardiaceae</taxon>
        <taxon>Saccharothrix</taxon>
    </lineage>
</organism>
<dbReference type="InterPro" id="IPR050091">
    <property type="entry name" value="PKS_NRPS_Biosynth_Enz"/>
</dbReference>
<feature type="active site" description="Proton donor; for dehydratase activity" evidence="15">
    <location>
        <position position="202"/>
    </location>
</feature>
<feature type="domain" description="Ketosynthase family 3 (KS3)" evidence="18">
    <location>
        <begin position="1940"/>
        <end position="2343"/>
    </location>
</feature>
<feature type="domain" description="Ketosynthase family 3 (KS3)" evidence="18">
    <location>
        <begin position="4836"/>
        <end position="5246"/>
    </location>
</feature>
<evidence type="ECO:0000259" key="19">
    <source>
        <dbReference type="PROSITE" id="PS52019"/>
    </source>
</evidence>
<feature type="region of interest" description="N-terminal hotdog fold" evidence="15">
    <location>
        <begin position="4106"/>
        <end position="4213"/>
    </location>
</feature>
<dbReference type="SMART" id="SM00823">
    <property type="entry name" value="PKS_PP"/>
    <property type="match status" value="6"/>
</dbReference>
<evidence type="ECO:0000256" key="5">
    <source>
        <dbReference type="ARBA" id="ARBA00022450"/>
    </source>
</evidence>
<feature type="active site" description="Proton acceptor; for dehydratase activity" evidence="15">
    <location>
        <position position="32"/>
    </location>
</feature>
<dbReference type="GO" id="GO:0071770">
    <property type="term" value="P:DIM/DIP cell wall layer assembly"/>
    <property type="evidence" value="ECO:0007669"/>
    <property type="project" value="TreeGrafter"/>
</dbReference>
<comment type="pathway">
    <text evidence="4">Antibiotic biosynthesis.</text>
</comment>
<dbReference type="Gene3D" id="3.10.129.110">
    <property type="entry name" value="Polyketide synthase dehydratase"/>
    <property type="match status" value="3"/>
</dbReference>
<dbReference type="Gene3D" id="3.40.50.1820">
    <property type="entry name" value="alpha/beta hydrolase"/>
    <property type="match status" value="1"/>
</dbReference>
<dbReference type="InterPro" id="IPR015422">
    <property type="entry name" value="PyrdxlP-dep_Trfase_small"/>
</dbReference>
<dbReference type="PROSITE" id="PS00606">
    <property type="entry name" value="KS3_1"/>
    <property type="match status" value="4"/>
</dbReference>
<dbReference type="InterPro" id="IPR024320">
    <property type="entry name" value="LPG_synthase_C"/>
</dbReference>
<dbReference type="PANTHER" id="PTHR43775:SF37">
    <property type="entry name" value="SI:DKEY-61P9.11"/>
    <property type="match status" value="1"/>
</dbReference>
<feature type="region of interest" description="Disordered" evidence="16">
    <location>
        <begin position="1842"/>
        <end position="1912"/>
    </location>
</feature>
<keyword evidence="8" id="KW-0808">Transferase</keyword>
<evidence type="ECO:0000256" key="7">
    <source>
        <dbReference type="ARBA" id="ARBA00022553"/>
    </source>
</evidence>
<dbReference type="SMART" id="SM01294">
    <property type="entry name" value="PKS_PP_betabranch"/>
    <property type="match status" value="5"/>
</dbReference>
<dbReference type="Pfam" id="PF08659">
    <property type="entry name" value="KR"/>
    <property type="match status" value="3"/>
</dbReference>
<evidence type="ECO:0000256" key="10">
    <source>
        <dbReference type="ARBA" id="ARBA00022737"/>
    </source>
</evidence>
<dbReference type="BioCyc" id="SESP1179773:BN6_RS22350-MONOMER"/>
<protein>
    <submittedName>
        <fullName evidence="20">Polyketide synthase</fullName>
    </submittedName>
</protein>
<evidence type="ECO:0000256" key="14">
    <source>
        <dbReference type="ARBA" id="ARBA00049556"/>
    </source>
</evidence>
<dbReference type="HOGENOM" id="CLU_000035_0_0_11"/>
<feature type="region of interest" description="C-terminal hotdog fold" evidence="15">
    <location>
        <begin position="2569"/>
        <end position="2697"/>
    </location>
</feature>
<dbReference type="PROSITE" id="PS00012">
    <property type="entry name" value="PHOSPHOPANTETHEINE"/>
    <property type="match status" value="3"/>
</dbReference>
<dbReference type="eggNOG" id="COG3321">
    <property type="taxonomic scope" value="Bacteria"/>
</dbReference>
<dbReference type="eggNOG" id="COG1028">
    <property type="taxonomic scope" value="Bacteria"/>
</dbReference>
<dbReference type="eggNOG" id="COG1024">
    <property type="taxonomic scope" value="Bacteria"/>
</dbReference>
<dbReference type="SUPFAM" id="SSF53901">
    <property type="entry name" value="Thiolase-like"/>
    <property type="match status" value="4"/>
</dbReference>